<dbReference type="PANTHER" id="PTHR20938:SF0">
    <property type="entry name" value="INTEGRATOR COMPLEX SUBUNIT 4"/>
    <property type="match status" value="1"/>
</dbReference>
<dbReference type="Pfam" id="PF24493">
    <property type="entry name" value="INTS4_8HBD"/>
    <property type="match status" value="1"/>
</dbReference>
<feature type="region of interest" description="Disordered" evidence="3">
    <location>
        <begin position="1"/>
        <end position="34"/>
    </location>
</feature>
<evidence type="ECO:0000256" key="2">
    <source>
        <dbReference type="ARBA" id="ARBA00023242"/>
    </source>
</evidence>
<evidence type="ECO:0000256" key="3">
    <source>
        <dbReference type="SAM" id="MobiDB-lite"/>
    </source>
</evidence>
<accession>A0A9P6PQP5</accession>
<keyword evidence="7" id="KW-1185">Reference proteome</keyword>
<evidence type="ECO:0000259" key="4">
    <source>
        <dbReference type="Pfam" id="PF24493"/>
    </source>
</evidence>
<feature type="domain" description="Integrator complex subunit 4/Protein SIEL C-terminal Ig-like" evidence="5">
    <location>
        <begin position="967"/>
        <end position="1123"/>
    </location>
</feature>
<organism evidence="6 7">
    <name type="scientific">Mortierella polycephala</name>
    <dbReference type="NCBI Taxonomy" id="41804"/>
    <lineage>
        <taxon>Eukaryota</taxon>
        <taxon>Fungi</taxon>
        <taxon>Fungi incertae sedis</taxon>
        <taxon>Mucoromycota</taxon>
        <taxon>Mortierellomycotina</taxon>
        <taxon>Mortierellomycetes</taxon>
        <taxon>Mortierellales</taxon>
        <taxon>Mortierellaceae</taxon>
        <taxon>Mortierella</taxon>
    </lineage>
</organism>
<dbReference type="Gene3D" id="1.25.10.10">
    <property type="entry name" value="Leucine-rich Repeat Variant"/>
    <property type="match status" value="2"/>
</dbReference>
<name>A0A9P6PQP5_9FUNG</name>
<dbReference type="AlphaFoldDB" id="A0A9P6PQP5"/>
<evidence type="ECO:0000259" key="5">
    <source>
        <dbReference type="Pfam" id="PF25458"/>
    </source>
</evidence>
<evidence type="ECO:0000256" key="1">
    <source>
        <dbReference type="ARBA" id="ARBA00004123"/>
    </source>
</evidence>
<dbReference type="Proteomes" id="UP000726737">
    <property type="component" value="Unassembled WGS sequence"/>
</dbReference>
<dbReference type="GO" id="GO:0016180">
    <property type="term" value="P:snRNA processing"/>
    <property type="evidence" value="ECO:0007669"/>
    <property type="project" value="TreeGrafter"/>
</dbReference>
<gene>
    <name evidence="6" type="primary">INTS4</name>
    <name evidence="6" type="ORF">BG011_007912</name>
</gene>
<dbReference type="Pfam" id="PF25458">
    <property type="entry name" value="INTS4_C"/>
    <property type="match status" value="1"/>
</dbReference>
<dbReference type="EMBL" id="JAAAJA010000629">
    <property type="protein sequence ID" value="KAG0250998.1"/>
    <property type="molecule type" value="Genomic_DNA"/>
</dbReference>
<comment type="caution">
    <text evidence="6">The sequence shown here is derived from an EMBL/GenBank/DDBJ whole genome shotgun (WGS) entry which is preliminary data.</text>
</comment>
<dbReference type="InterPro" id="IPR016024">
    <property type="entry name" value="ARM-type_fold"/>
</dbReference>
<dbReference type="SUPFAM" id="SSF48371">
    <property type="entry name" value="ARM repeat"/>
    <property type="match status" value="1"/>
</dbReference>
<dbReference type="PANTHER" id="PTHR20938">
    <property type="entry name" value="INTEGRATOR COMPLEX SUBUNIT 4"/>
    <property type="match status" value="1"/>
</dbReference>
<evidence type="ECO:0000313" key="7">
    <source>
        <dbReference type="Proteomes" id="UP000726737"/>
    </source>
</evidence>
<sequence length="1200" mass="134089">MKRGIQDASQNGGREKHVRPQEGAINAESSAGSRTLVEQAPILALQSARTDNDMVVDEDHEISQGDSDSANEDMDDRDSGDMVLSTEDLFSALGSLSTRVRIRALKHILNSLSGFSNMERGRLLEIVRKKLYTEYDKGAKILLIQVLQSALDSTATADGRGIVEDLLNQLQADSTEVRVQVYNAISYIVKTDKLPRFNMSDINTIRALITTCVAELRDRHHRIRSAVLQLVSLLAPLLMISDYPVAPTSSQQLQGYSQHDIQVIISNYVTDPEPRVRKNAVKALLELSCKGFRLALVMYDIAVLALEDDYQEVRLEGLDLIYIYPDQAVQDPLATEREAKRLVDDAFIRICDMVNDSSMIVRAKACSYLGRFRSVDSKILAQTFSKQIMARLKVDMAPKNLAAGPAQKQAQRAKLIATPEGDQDVTAQPKLHDSGACGAFIHGLEDEYQDVRNAAINSICELCLHNPEFSILALDYMVDMFMDEIDFVRLNALTSLCKIGNQAPITFDTEQLQITLGVLEDADRDVREATHQMLEVVTMATADGMTSFLESLESNLNRFPEDQLSIYQCTRAVGRRHGAFIESRVAEMLNLNKMYLPIEGNVEDMLYCAKLVLIFNAATQNPRILQHLPKYTFKHYTYLRDKYPNCFPEPSEIPCLGTQHLRDLASALTMTIAKDTSDDMQIQALDANHSPAANVATSAYAATIATMRVQTEEDAESFYGRALVTLDRIPLLTRQLQVRHRSGRARRREAASLRAMLLQQIAACQRDLRYVANVHAKQGRSAEFATMYLECCDILVRIQDSYGAPSFAMTAPLLSAQLFRLSYYMDHVFLGLDATARVSVGYFRVLANLVWFFGMVQVKSTTSSAASLTSFTAQTESGATREYLKSMLHQAVKRIIELLRHMDQPEVEPEWRKKHRIVLDDLRVAITRASESPTTQQIINLMSEITFVPMGIDFRTLALQRISALVTRPLPNRDIPLDIHPSFPFLVPVEGMIHHVGDTSGIAVQVTFPQNIVRQYYPPPDHFTCVDDDGASSGGVQSKQRRDANVEDDETPASRTRTYRLRTQIEVYPEASWGSLPTELRITLSRSFRPDLVGHDEFICRFAEEVAFDQRRHQSLSLTENVQQQAQSQQHLLSLVGPRGLPAANGFISEDAAVSGTTSSSASSSSGSSSTLNVNQSQSTLEISEGITYYYVKRRAMFTQ</sequence>
<dbReference type="OrthoDB" id="18190at2759"/>
<keyword evidence="2" id="KW-0539">Nucleus</keyword>
<feature type="region of interest" description="Disordered" evidence="3">
    <location>
        <begin position="60"/>
        <end position="79"/>
    </location>
</feature>
<feature type="region of interest" description="Disordered" evidence="3">
    <location>
        <begin position="1026"/>
        <end position="1056"/>
    </location>
</feature>
<dbReference type="GO" id="GO:0032039">
    <property type="term" value="C:integrator complex"/>
    <property type="evidence" value="ECO:0007669"/>
    <property type="project" value="TreeGrafter"/>
</dbReference>
<feature type="compositionally biased region" description="Low complexity" evidence="3">
    <location>
        <begin position="1156"/>
        <end position="1171"/>
    </location>
</feature>
<proteinExistence type="predicted"/>
<dbReference type="InterPro" id="IPR057412">
    <property type="entry name" value="INTS4_C"/>
</dbReference>
<feature type="compositionally biased region" description="Acidic residues" evidence="3">
    <location>
        <begin position="69"/>
        <end position="78"/>
    </location>
</feature>
<protein>
    <submittedName>
        <fullName evidence="6">Integrator complex subunit 4</fullName>
    </submittedName>
</protein>
<comment type="subcellular location">
    <subcellularLocation>
        <location evidence="1">Nucleus</location>
    </subcellularLocation>
</comment>
<feature type="domain" description="INTS4 8 helical bundle" evidence="4">
    <location>
        <begin position="761"/>
        <end position="904"/>
    </location>
</feature>
<feature type="region of interest" description="Disordered" evidence="3">
    <location>
        <begin position="1156"/>
        <end position="1175"/>
    </location>
</feature>
<evidence type="ECO:0000313" key="6">
    <source>
        <dbReference type="EMBL" id="KAG0250998.1"/>
    </source>
</evidence>
<dbReference type="InterPro" id="IPR056235">
    <property type="entry name" value="INTS4_8HBD"/>
</dbReference>
<reference evidence="6" key="1">
    <citation type="journal article" date="2020" name="Fungal Divers.">
        <title>Resolving the Mortierellaceae phylogeny through synthesis of multi-gene phylogenetics and phylogenomics.</title>
        <authorList>
            <person name="Vandepol N."/>
            <person name="Liber J."/>
            <person name="Desiro A."/>
            <person name="Na H."/>
            <person name="Kennedy M."/>
            <person name="Barry K."/>
            <person name="Grigoriev I.V."/>
            <person name="Miller A.N."/>
            <person name="O'Donnell K."/>
            <person name="Stajich J.E."/>
            <person name="Bonito G."/>
        </authorList>
    </citation>
    <scope>NUCLEOTIDE SEQUENCE</scope>
    <source>
        <strain evidence="6">KOD948</strain>
    </source>
</reference>
<dbReference type="InterPro" id="IPR011989">
    <property type="entry name" value="ARM-like"/>
</dbReference>